<name>A0A6J0BT33_NEOLC</name>
<accession>A0A6J0BT33</accession>
<keyword evidence="6" id="KW-0653">Protein transport</keyword>
<dbReference type="GO" id="GO:0005634">
    <property type="term" value="C:nucleus"/>
    <property type="evidence" value="ECO:0007669"/>
    <property type="project" value="UniProtKB-SubCell"/>
</dbReference>
<evidence type="ECO:0000313" key="10">
    <source>
        <dbReference type="Proteomes" id="UP000829291"/>
    </source>
</evidence>
<dbReference type="GO" id="GO:0005737">
    <property type="term" value="C:cytoplasm"/>
    <property type="evidence" value="ECO:0007669"/>
    <property type="project" value="UniProtKB-SubCell"/>
</dbReference>
<reference evidence="11" key="1">
    <citation type="submission" date="2025-08" db="UniProtKB">
        <authorList>
            <consortium name="RefSeq"/>
        </authorList>
    </citation>
    <scope>IDENTIFICATION</scope>
    <source>
        <tissue evidence="11">Thorax and Abdomen</tissue>
    </source>
</reference>
<dbReference type="SMART" id="SM00913">
    <property type="entry name" value="IBN_N"/>
    <property type="match status" value="1"/>
</dbReference>
<dbReference type="InterPro" id="IPR016024">
    <property type="entry name" value="ARM-type_fold"/>
</dbReference>
<evidence type="ECO:0000256" key="5">
    <source>
        <dbReference type="ARBA" id="ARBA00022737"/>
    </source>
</evidence>
<dbReference type="InterPro" id="IPR000357">
    <property type="entry name" value="HEAT"/>
</dbReference>
<evidence type="ECO:0000313" key="11">
    <source>
        <dbReference type="RefSeq" id="XP_015517098.1"/>
    </source>
</evidence>
<evidence type="ECO:0000256" key="4">
    <source>
        <dbReference type="ARBA" id="ARBA00022490"/>
    </source>
</evidence>
<keyword evidence="10" id="KW-1185">Reference proteome</keyword>
<organism evidence="11">
    <name type="scientific">Neodiprion lecontei</name>
    <name type="common">Redheaded pine sawfly</name>
    <dbReference type="NCBI Taxonomy" id="441921"/>
    <lineage>
        <taxon>Eukaryota</taxon>
        <taxon>Metazoa</taxon>
        <taxon>Ecdysozoa</taxon>
        <taxon>Arthropoda</taxon>
        <taxon>Hexapoda</taxon>
        <taxon>Insecta</taxon>
        <taxon>Pterygota</taxon>
        <taxon>Neoptera</taxon>
        <taxon>Endopterygota</taxon>
        <taxon>Hymenoptera</taxon>
        <taxon>Tenthredinoidea</taxon>
        <taxon>Diprionidae</taxon>
        <taxon>Diprioninae</taxon>
        <taxon>Neodiprion</taxon>
    </lineage>
</organism>
<dbReference type="GO" id="GO:0006606">
    <property type="term" value="P:protein import into nucleus"/>
    <property type="evidence" value="ECO:0007669"/>
    <property type="project" value="InterPro"/>
</dbReference>
<dbReference type="Pfam" id="PF03810">
    <property type="entry name" value="IBN_N"/>
    <property type="match status" value="1"/>
</dbReference>
<evidence type="ECO:0000256" key="2">
    <source>
        <dbReference type="ARBA" id="ARBA00004496"/>
    </source>
</evidence>
<evidence type="ECO:0000256" key="6">
    <source>
        <dbReference type="ARBA" id="ARBA00022927"/>
    </source>
</evidence>
<gene>
    <name evidence="11" type="primary">LOC107222309</name>
</gene>
<dbReference type="FunCoup" id="A0A6J0BT33">
    <property type="interactions" value="1500"/>
</dbReference>
<dbReference type="InterPro" id="IPR001494">
    <property type="entry name" value="Importin-beta_N"/>
</dbReference>
<dbReference type="InterPro" id="IPR057672">
    <property type="entry name" value="TPR_IPO4/5"/>
</dbReference>
<dbReference type="AlphaFoldDB" id="A0A6J0BT33"/>
<proteinExistence type="predicted"/>
<dbReference type="InterPro" id="IPR021133">
    <property type="entry name" value="HEAT_type_2"/>
</dbReference>
<feature type="domain" description="Importin N-terminal" evidence="9">
    <location>
        <begin position="19"/>
        <end position="87"/>
    </location>
</feature>
<dbReference type="Gene3D" id="1.25.10.10">
    <property type="entry name" value="Leucine-rich Repeat Variant"/>
    <property type="match status" value="1"/>
</dbReference>
<dbReference type="SUPFAM" id="SSF48371">
    <property type="entry name" value="ARM repeat"/>
    <property type="match status" value="2"/>
</dbReference>
<dbReference type="InterPro" id="IPR040122">
    <property type="entry name" value="Importin_beta"/>
</dbReference>
<dbReference type="OrthoDB" id="7862313at2759"/>
<dbReference type="PANTHER" id="PTHR10527">
    <property type="entry name" value="IMPORTIN BETA"/>
    <property type="match status" value="1"/>
</dbReference>
<dbReference type="RefSeq" id="XP_015517098.1">
    <property type="nucleotide sequence ID" value="XM_015661612.2"/>
</dbReference>
<dbReference type="InParanoid" id="A0A6J0BT33"/>
<dbReference type="Pfam" id="PF13513">
    <property type="entry name" value="HEAT_EZ"/>
    <property type="match status" value="1"/>
</dbReference>
<keyword evidence="7" id="KW-0539">Nucleus</keyword>
<dbReference type="PROSITE" id="PS50077">
    <property type="entry name" value="HEAT_REPEAT"/>
    <property type="match status" value="1"/>
</dbReference>
<evidence type="ECO:0000256" key="3">
    <source>
        <dbReference type="ARBA" id="ARBA00022448"/>
    </source>
</evidence>
<evidence type="ECO:0000256" key="7">
    <source>
        <dbReference type="ARBA" id="ARBA00023242"/>
    </source>
</evidence>
<sequence>MEKVLEKLLVADNAIIKQGTIELRDAFKNPECIGLLVAVVVESPKPQIRQYAAVLMRKRLSKGKHWAKLSPEVKASFKDAMLKRLLNEQETSVRKSIAQLIGTVIKHELGNNGWPEVLQFVQQSVTSENLADKEIGMYTLSTMTEVAPQAYLPHAQSVVFLLENTLNGLQDLGHPVAFYVLLTLTHLVPLVEGNQPMVNSYHQMMPRIISVIQALAVTNEEQAVEAFELLDELCEQAMDVISPHVKALVSLCLTLGANKTLDDALRVKAVGFMGWLAKTKKKAFVKHRLVEPVIDMLFNLMAEPPTDESDEAYFCDNVDDSTPMTCATQTLDLLALHLPPEKLIPYVLQHIEPGLQGSNMYSKKASYLAMAVLAEGCSEFIRSKYLESFLRCICGGITSTEPVVRNAALFALGQFAEHLQPEISQYASELLPVLFEYLGHVCSHMQLQNNSKSPPVDRMFYALEVFCENLNEGLLPYLPILMECLFKALQTPNADIHVRELALSAIGAAANASKENMIPYFQTIVENLRGYLTEKQSTETMCLQIQAVDTLGVLARTIGDDHFRPLAEESLNLGMKLMTENDDPDLKKCVYGLFASISSVLKQGLGAVLPRIVEPMIHSIQSAEGIVPHFKDDENTAFPVYEDASETEEEEDIENTDNEDDYDDLAGYVVENSYVEEKEEAILALKEIAKNTGEAYLPYLERSFEEIFKLINYPQEDIRKAAIEALLQFCISFSKINTNEGKVATQKALSVFVPKLAELIRLDEECIIAIAALDAYSELLKELKSDVLIQDGHKDAIINCITEVMTGKTECQDQDETDGDETEAEQDELLIECAGDVLPSFGKAMKPEDFLLYFQALLPLFLAKLQKNKTEAQRSFGIGTISECLSALGPTVANFVPQLLPRLLKLSTDPNAEVRNNAIYGIGELALHGKEAVYPRYPEILQSLSEAIGTETHGGTRDNIVGAIARLIITNPTIVPLEQVFPVFVGQLPLREDFEENKAVFKSVMVLYENGHDVIKHHIPSLLKVAVSIVHEGRAMDDECKEIVTKFLRVTQADFPTQWNELLASLPPEVRAGFQ</sequence>
<keyword evidence="3" id="KW-0813">Transport</keyword>
<evidence type="ECO:0000256" key="8">
    <source>
        <dbReference type="PROSITE-ProRule" id="PRU00103"/>
    </source>
</evidence>
<evidence type="ECO:0000259" key="9">
    <source>
        <dbReference type="SMART" id="SM00913"/>
    </source>
</evidence>
<dbReference type="Proteomes" id="UP000829291">
    <property type="component" value="Chromosome 2"/>
</dbReference>
<dbReference type="GO" id="GO:0031267">
    <property type="term" value="F:small GTPase binding"/>
    <property type="evidence" value="ECO:0007669"/>
    <property type="project" value="InterPro"/>
</dbReference>
<dbReference type="KEGG" id="nlo:107222309"/>
<comment type="subcellular location">
    <subcellularLocation>
        <location evidence="2">Cytoplasm</location>
    </subcellularLocation>
    <subcellularLocation>
        <location evidence="1">Nucleus</location>
    </subcellularLocation>
</comment>
<keyword evidence="5" id="KW-0677">Repeat</keyword>
<keyword evidence="4" id="KW-0963">Cytoplasm</keyword>
<dbReference type="Pfam" id="PF25780">
    <property type="entry name" value="TPR_IPO5"/>
    <property type="match status" value="1"/>
</dbReference>
<dbReference type="Pfam" id="PF02985">
    <property type="entry name" value="HEAT"/>
    <property type="match status" value="1"/>
</dbReference>
<protein>
    <submittedName>
        <fullName evidence="11">Importin-4 isoform X1</fullName>
    </submittedName>
</protein>
<feature type="repeat" description="HEAT" evidence="8">
    <location>
        <begin position="899"/>
        <end position="937"/>
    </location>
</feature>
<dbReference type="GeneID" id="107222309"/>
<evidence type="ECO:0000256" key="1">
    <source>
        <dbReference type="ARBA" id="ARBA00004123"/>
    </source>
</evidence>
<dbReference type="InterPro" id="IPR011989">
    <property type="entry name" value="ARM-like"/>
</dbReference>